<dbReference type="Gene3D" id="2.160.20.20">
    <property type="match status" value="3"/>
</dbReference>
<dbReference type="NCBIfam" id="TIGR01414">
    <property type="entry name" value="autotrans_barl"/>
    <property type="match status" value="1"/>
</dbReference>
<name>A0ABS3LPH1_9PROT</name>
<gene>
    <name evidence="3" type="ORF">J2D75_12400</name>
</gene>
<dbReference type="NCBIfam" id="TIGR02601">
    <property type="entry name" value="autotrns_rpt"/>
    <property type="match status" value="9"/>
</dbReference>
<keyword evidence="4" id="KW-1185">Reference proteome</keyword>
<sequence>MPVVVSAVWMKLPRAYAQPVAPYNVAAGTTAVIDKNTTINTDSASVYGQLTVDGGVLNETSTNTGSHKVGIIYVNGAAADNALLTVQNGGSLVTAVGGNIVAGLETGNFGTLTATGAGSSLSSTFLQAGNYGDGTVNILNGATATANTTVIANFLGTTGILNLSGAGSTLTTDLLYVNGDGHGAVTIDSGARAVVNAQVIFGSQGPGHGELDVQNGGTLSVGGVNRIVDNEGAGGSYVFKIDNGTLENIQSDLVTAVTINVANTATIQTNNFVTGLFGVLYGTGGVTKEGSGTLLLTADNTYTGATTIAQGALQLGLGGTTGSIASSVIHNNGMLVFNRSDTLGVAGAIDGTGNVVQAGKGTTVLSADNTYTGATTIMQGTLQLGNGGTTGGIASSAIHNGGTLVVDRSNTLALDGKIDGQGNFVQAGKGTTVLSGDNTYTGATTIAQGTLQLGAGGTTGSISASSAIHNNGTLAVDHSNTTALSQSIDGTGNFVQAGTGTTVLSADNTYTGATTIAQGALQLGTGGTTGSVSASSAIHNNGLLVVDRSNTAVLSQVIDGTGSVAQAGTGTTVLSADNTYTGATTIAQGTLQLGNGGTTGSIASSTIHNNGALVTDRSNTLLLAGAIDGTGSLNQNGTGTTVLGGNNTYTGATTITKGTLQLGNGGTTGSIASSTIHNNGALVTDRSNTLLLAGTIDGTGSLNQNGTGTTVLGENNTYTGATTITKGTLQLGNGGTTGAVASSAIHNNGTLAVNRSNTAVLSQGIDGTGSVAQAGTGTTVLSANNTYTGATSITQGKLQLGNGGTTGAVASSVIHNNGTLVVDRSNTAVLSQVIDGTGNVVQAGSGTTVLSADNTYTGTTTVQSGVLEVEGAIASSTVNVLSGAALVGTGTAGSMSVAAGATLAPTGTRGVLNVQGNLEMNDGATLSVHENHQPSGTTMAVYGQTYQQLYSGRVAVSGSTALTGTLNVNVIPGTFLKSHEYYTLITSSGGFSSKTDALQSNLLSLYTFISPSLYYTGNDLDLLLYRNNVTFSSVGQTRNEREVARVLDTLPESNAVVQGMESLNAADARQSMNALSGELYASARTALIQDSVYVRQAVLDRLDTADCREGDMRGAIHTASLATGRKDEGCLSGQAVLWGEAYGGLGRNNGDGNAANMHHSTTGFIMGIDAPIMDGRWRIGGLFSYGRSMFDIQSGRGSSGHSNNITVGGYAGTHWGNLNLKLGAAYTWNMLSMQRNVAISDYTSRQSSSYSGGTAQAFGELGYRFHTGYGTIEPFGNVAYVNLDTNGYQEEGGAAALQGRGMDTGVTFSTFGVKMFKPVRAGSLLLLPHGTLAYRRAFGQLTPTSHTMLASANTGGGMEVAGVPLSQDAAVVDAGLNIQLTDLIDVGLSYIGQYGNQSVESGAMGQAHFRF</sequence>
<dbReference type="InterPro" id="IPR006315">
    <property type="entry name" value="OM_autotransptr_brl_dom"/>
</dbReference>
<evidence type="ECO:0000313" key="4">
    <source>
        <dbReference type="Proteomes" id="UP000664399"/>
    </source>
</evidence>
<dbReference type="Pfam" id="PF12951">
    <property type="entry name" value="PATR"/>
    <property type="match status" value="9"/>
</dbReference>
<reference evidence="3 4" key="1">
    <citation type="submission" date="2021-03" db="EMBL/GenBank/DDBJ databases">
        <title>The complete genome sequence of Acetobacter suratthaniensis TBRC 1719.</title>
        <authorList>
            <person name="Charoenyingcharoen P."/>
            <person name="Yukphan P."/>
        </authorList>
    </citation>
    <scope>NUCLEOTIDE SEQUENCE [LARGE SCALE GENOMIC DNA]</scope>
    <source>
        <strain evidence="3 4">TBRC 1719</strain>
    </source>
</reference>
<dbReference type="Proteomes" id="UP000664399">
    <property type="component" value="Unassembled WGS sequence"/>
</dbReference>
<dbReference type="InterPro" id="IPR036709">
    <property type="entry name" value="Autotransporte_beta_dom_sf"/>
</dbReference>
<dbReference type="SUPFAM" id="SSF51126">
    <property type="entry name" value="Pectin lyase-like"/>
    <property type="match status" value="1"/>
</dbReference>
<dbReference type="Pfam" id="PF03797">
    <property type="entry name" value="Autotransporter"/>
    <property type="match status" value="1"/>
</dbReference>
<dbReference type="InterPro" id="IPR005546">
    <property type="entry name" value="Autotransporte_beta"/>
</dbReference>
<dbReference type="RefSeq" id="WP_207855130.1">
    <property type="nucleotide sequence ID" value="NZ_JAFVMG010000016.1"/>
</dbReference>
<proteinExistence type="predicted"/>
<keyword evidence="1" id="KW-0732">Signal</keyword>
<comment type="caution">
    <text evidence="3">The sequence shown here is derived from an EMBL/GenBank/DDBJ whole genome shotgun (WGS) entry which is preliminary data.</text>
</comment>
<dbReference type="InterPro" id="IPR030895">
    <property type="entry name" value="T5SS_PEPC_rpt"/>
</dbReference>
<dbReference type="NCBIfam" id="TIGR04393">
    <property type="entry name" value="rpt_T5SS_PEPC"/>
    <property type="match status" value="1"/>
</dbReference>
<dbReference type="InterPro" id="IPR011050">
    <property type="entry name" value="Pectin_lyase_fold/virulence"/>
</dbReference>
<dbReference type="InterPro" id="IPR013425">
    <property type="entry name" value="Autotrns_rpt"/>
</dbReference>
<evidence type="ECO:0000259" key="2">
    <source>
        <dbReference type="PROSITE" id="PS51208"/>
    </source>
</evidence>
<dbReference type="SUPFAM" id="SSF103515">
    <property type="entry name" value="Autotransporter"/>
    <property type="match status" value="1"/>
</dbReference>
<organism evidence="3 4">
    <name type="scientific">Acetobacter suratthaniensis</name>
    <dbReference type="NCBI Taxonomy" id="1502841"/>
    <lineage>
        <taxon>Bacteria</taxon>
        <taxon>Pseudomonadati</taxon>
        <taxon>Pseudomonadota</taxon>
        <taxon>Alphaproteobacteria</taxon>
        <taxon>Acetobacterales</taxon>
        <taxon>Acetobacteraceae</taxon>
        <taxon>Acetobacter</taxon>
    </lineage>
</organism>
<dbReference type="InterPro" id="IPR012332">
    <property type="entry name" value="Autotransporter_pectin_lyase_C"/>
</dbReference>
<dbReference type="PANTHER" id="PTHR35037">
    <property type="entry name" value="C-TERMINAL REGION OF AIDA-LIKE PROTEIN"/>
    <property type="match status" value="1"/>
</dbReference>
<dbReference type="PROSITE" id="PS51208">
    <property type="entry name" value="AUTOTRANSPORTER"/>
    <property type="match status" value="1"/>
</dbReference>
<feature type="domain" description="Autotransporter" evidence="2">
    <location>
        <begin position="1130"/>
        <end position="1411"/>
    </location>
</feature>
<evidence type="ECO:0000313" key="3">
    <source>
        <dbReference type="EMBL" id="MBO1329271.1"/>
    </source>
</evidence>
<evidence type="ECO:0000256" key="1">
    <source>
        <dbReference type="ARBA" id="ARBA00022729"/>
    </source>
</evidence>
<protein>
    <submittedName>
        <fullName evidence="3">Autotransporter domain-containing protein</fullName>
    </submittedName>
</protein>
<dbReference type="EMBL" id="JAFVMG010000016">
    <property type="protein sequence ID" value="MBO1329271.1"/>
    <property type="molecule type" value="Genomic_DNA"/>
</dbReference>
<dbReference type="SMART" id="SM00869">
    <property type="entry name" value="Autotransporter"/>
    <property type="match status" value="1"/>
</dbReference>
<dbReference type="InterPro" id="IPR051551">
    <property type="entry name" value="Autotransporter_adhesion"/>
</dbReference>
<dbReference type="Gene3D" id="2.40.128.130">
    <property type="entry name" value="Autotransporter beta-domain"/>
    <property type="match status" value="1"/>
</dbReference>
<dbReference type="PANTHER" id="PTHR35037:SF3">
    <property type="entry name" value="C-TERMINAL REGION OF AIDA-LIKE PROTEIN"/>
    <property type="match status" value="1"/>
</dbReference>
<accession>A0ABS3LPH1</accession>